<feature type="chain" id="PRO_5018603009" description="alpha-L-rhamnosidase" evidence="4">
    <location>
        <begin position="21"/>
        <end position="921"/>
    </location>
</feature>
<evidence type="ECO:0000259" key="5">
    <source>
        <dbReference type="Pfam" id="PF05592"/>
    </source>
</evidence>
<feature type="domain" description="Alpha-L-rhamnosidase concanavalin-like" evidence="5">
    <location>
        <begin position="360"/>
        <end position="460"/>
    </location>
</feature>
<dbReference type="GO" id="GO:0005975">
    <property type="term" value="P:carbohydrate metabolic process"/>
    <property type="evidence" value="ECO:0007669"/>
    <property type="project" value="InterPro"/>
</dbReference>
<dbReference type="OrthoDB" id="9815108at2"/>
<feature type="signal peptide" evidence="4">
    <location>
        <begin position="1"/>
        <end position="20"/>
    </location>
</feature>
<dbReference type="PANTHER" id="PTHR33307">
    <property type="entry name" value="ALPHA-RHAMNOSIDASE (EUROFUNG)"/>
    <property type="match status" value="1"/>
</dbReference>
<dbReference type="Pfam" id="PF05592">
    <property type="entry name" value="Bac_rhamnosid"/>
    <property type="match status" value="1"/>
</dbReference>
<accession>A0A3S0QJJ8</accession>
<sequence>MNLRIVLSSLLTALLLTAFRADKPAPVQLRRLRCELLTNPEGIDATAPRLSWELSGPARGLEQTAYQVLVASTPDKLAADEGDLWNSGQVSSAQSVHVAYAGAPLRSRTRCYWKVRTWTTQGPSAWSAPARWSMGLLNYLDWKGRWIGFDRAFPGDDETSHARLSARYFRKEFKADKPIRQATAYIIGLGLYELHLNGQRVGEQVLAPGPTDYTQGVKYNTYDVTSLLKAGPNAVGVTLGNGRFYAMRQHYKPYKIKTFGYPKLLMQIEVTYADGTRDIVKTDESWQGTADGPIRTNNEYDGEEYDATKEMPGWASAGFDAKNWLKAELVQEPGGAYEAQMNENMKVMETLKPVSIKPLAGGKYILDMGQNLAGWLRLRVQGKAGDKVTLRFAETLQPSGELYVRNLRDARVTDVYTLKGGAPETWEPRFVYHGFRYVEISGWPAGPVPTLADFDGRVVYDDLPTTGALTTSDATINQVYRNAYWGIRSNYKGMPVDCPQRNERQPWLGDRTTGAYGESFVFDNSRLYAKWLRDIEQAQKADGSIPDVAPAFWRYYGDNVTWPGTYLTVADMLYRQYGDEQVLARHYDSMRRWLVYMGQNYSENGLVTKDKYGDWCVPPESKELIHSKDPARNTDGGLIASSTYYHMLDLMRGFASTLNKTKDADEYTQQMAALKTAFNQKFLNLESCQYSNNTVTANLLPLAYGLVPPEVEAKVFQNIVDKIMVENQGHISTGVIGTQWLMRGLTRHGRPDVALRLASNRDYPSWGYMAANGATTIWELWNGNTADPAMNSQNHVMLLGDLLIWQYENLAGIKSAPDAPGFQRLEMKPTPTAGLTSVQASYQSVRGLIKSSWKQDAKRFSWNLTVPGNTKALVYLPAKDAERVQEGGKKAASAPGVKFLRQEGDRAVFEVGSGDYAFVVR</sequence>
<dbReference type="Gene3D" id="2.60.40.10">
    <property type="entry name" value="Immunoglobulins"/>
    <property type="match status" value="1"/>
</dbReference>
<dbReference type="InterPro" id="IPR013737">
    <property type="entry name" value="Bac_rhamnosid_N"/>
</dbReference>
<comment type="caution">
    <text evidence="9">The sequence shown here is derived from an EMBL/GenBank/DDBJ whole genome shotgun (WGS) entry which is preliminary data.</text>
</comment>
<evidence type="ECO:0000256" key="2">
    <source>
        <dbReference type="ARBA" id="ARBA00012652"/>
    </source>
</evidence>
<evidence type="ECO:0000313" key="10">
    <source>
        <dbReference type="Proteomes" id="UP000282184"/>
    </source>
</evidence>
<dbReference type="AlphaFoldDB" id="A0A3S0QJJ8"/>
<proteinExistence type="predicted"/>
<evidence type="ECO:0000256" key="4">
    <source>
        <dbReference type="SAM" id="SignalP"/>
    </source>
</evidence>
<feature type="domain" description="Alpha-L-rhamnosidase C-terminal" evidence="8">
    <location>
        <begin position="812"/>
        <end position="889"/>
    </location>
</feature>
<comment type="catalytic activity">
    <reaction evidence="1">
        <text>Hydrolysis of terminal non-reducing alpha-L-rhamnose residues in alpha-L-rhamnosides.</text>
        <dbReference type="EC" id="3.2.1.40"/>
    </reaction>
</comment>
<dbReference type="InterPro" id="IPR013783">
    <property type="entry name" value="Ig-like_fold"/>
</dbReference>
<gene>
    <name evidence="9" type="ORF">EJV47_07490</name>
</gene>
<dbReference type="GO" id="GO:0030596">
    <property type="term" value="F:alpha-L-rhamnosidase activity"/>
    <property type="evidence" value="ECO:0007669"/>
    <property type="project" value="UniProtKB-EC"/>
</dbReference>
<evidence type="ECO:0000259" key="6">
    <source>
        <dbReference type="Pfam" id="PF08531"/>
    </source>
</evidence>
<keyword evidence="4" id="KW-0732">Signal</keyword>
<dbReference type="Pfam" id="PF25788">
    <property type="entry name" value="Ig_Rha78A_N"/>
    <property type="match status" value="1"/>
</dbReference>
<reference evidence="9 10" key="1">
    <citation type="submission" date="2018-12" db="EMBL/GenBank/DDBJ databases">
        <title>Hymenobacter gummosus sp. nov., isolated from a spring.</title>
        <authorList>
            <person name="Nie L."/>
        </authorList>
    </citation>
    <scope>NUCLEOTIDE SEQUENCE [LARGE SCALE GENOMIC DNA]</scope>
    <source>
        <strain evidence="9 10">KCTC 52166</strain>
    </source>
</reference>
<keyword evidence="3" id="KW-0378">Hydrolase</keyword>
<dbReference type="Pfam" id="PF17390">
    <property type="entry name" value="Bac_rhamnosid_C"/>
    <property type="match status" value="1"/>
</dbReference>
<dbReference type="RefSeq" id="WP_126692525.1">
    <property type="nucleotide sequence ID" value="NZ_RXOF01000003.1"/>
</dbReference>
<dbReference type="InterPro" id="IPR016007">
    <property type="entry name" value="Alpha_rhamnosid"/>
</dbReference>
<keyword evidence="10" id="KW-1185">Reference proteome</keyword>
<dbReference type="EMBL" id="RXOF01000003">
    <property type="protein sequence ID" value="RTQ51634.1"/>
    <property type="molecule type" value="Genomic_DNA"/>
</dbReference>
<evidence type="ECO:0000313" key="9">
    <source>
        <dbReference type="EMBL" id="RTQ51634.1"/>
    </source>
</evidence>
<evidence type="ECO:0000259" key="8">
    <source>
        <dbReference type="Pfam" id="PF17390"/>
    </source>
</evidence>
<dbReference type="Gene3D" id="1.50.10.10">
    <property type="match status" value="1"/>
</dbReference>
<evidence type="ECO:0000259" key="7">
    <source>
        <dbReference type="Pfam" id="PF17389"/>
    </source>
</evidence>
<dbReference type="Pfam" id="PF17389">
    <property type="entry name" value="Bac_rhamnosid6H"/>
    <property type="match status" value="1"/>
</dbReference>
<dbReference type="Proteomes" id="UP000282184">
    <property type="component" value="Unassembled WGS sequence"/>
</dbReference>
<dbReference type="InterPro" id="IPR035398">
    <property type="entry name" value="Bac_rhamnosid_C"/>
</dbReference>
<protein>
    <recommendedName>
        <fullName evidence="2">alpha-L-rhamnosidase</fullName>
        <ecNumber evidence="2">3.2.1.40</ecNumber>
    </recommendedName>
</protein>
<dbReference type="InterPro" id="IPR035396">
    <property type="entry name" value="Bac_rhamnosid6H"/>
</dbReference>
<dbReference type="InterPro" id="IPR012341">
    <property type="entry name" value="6hp_glycosidase-like_sf"/>
</dbReference>
<dbReference type="SUPFAM" id="SSF48208">
    <property type="entry name" value="Six-hairpin glycosidases"/>
    <property type="match status" value="1"/>
</dbReference>
<feature type="domain" description="Bacterial alpha-L-rhamnosidase N-terminal" evidence="6">
    <location>
        <begin position="177"/>
        <end position="349"/>
    </location>
</feature>
<dbReference type="InterPro" id="IPR008902">
    <property type="entry name" value="Rhamnosid_concanavalin"/>
</dbReference>
<dbReference type="PANTHER" id="PTHR33307:SF6">
    <property type="entry name" value="ALPHA-RHAMNOSIDASE (EUROFUNG)-RELATED"/>
    <property type="match status" value="1"/>
</dbReference>
<feature type="domain" description="Alpha-L-rhamnosidase six-hairpin glycosidase" evidence="7">
    <location>
        <begin position="465"/>
        <end position="810"/>
    </location>
</feature>
<dbReference type="Gene3D" id="2.60.120.260">
    <property type="entry name" value="Galactose-binding domain-like"/>
    <property type="match status" value="2"/>
</dbReference>
<organism evidence="9 10">
    <name type="scientific">Hymenobacter gummosus</name>
    <dbReference type="NCBI Taxonomy" id="1776032"/>
    <lineage>
        <taxon>Bacteria</taxon>
        <taxon>Pseudomonadati</taxon>
        <taxon>Bacteroidota</taxon>
        <taxon>Cytophagia</taxon>
        <taxon>Cytophagales</taxon>
        <taxon>Hymenobacteraceae</taxon>
        <taxon>Hymenobacter</taxon>
    </lineage>
</organism>
<dbReference type="PIRSF" id="PIRSF010631">
    <property type="entry name" value="A-rhamnsds"/>
    <property type="match status" value="1"/>
</dbReference>
<dbReference type="EC" id="3.2.1.40" evidence="2"/>
<dbReference type="InterPro" id="IPR008928">
    <property type="entry name" value="6-hairpin_glycosidase_sf"/>
</dbReference>
<dbReference type="Gene3D" id="2.60.420.10">
    <property type="entry name" value="Maltose phosphorylase, domain 3"/>
    <property type="match status" value="1"/>
</dbReference>
<dbReference type="Pfam" id="PF08531">
    <property type="entry name" value="Bac_rhamnosid_N"/>
    <property type="match status" value="1"/>
</dbReference>
<evidence type="ECO:0000256" key="3">
    <source>
        <dbReference type="ARBA" id="ARBA00022801"/>
    </source>
</evidence>
<evidence type="ECO:0000256" key="1">
    <source>
        <dbReference type="ARBA" id="ARBA00001445"/>
    </source>
</evidence>
<name>A0A3S0QJJ8_9BACT</name>